<proteinExistence type="predicted"/>
<organism evidence="5 6">
    <name type="scientific">Blastococcus saxobsidens</name>
    <dbReference type="NCBI Taxonomy" id="138336"/>
    <lineage>
        <taxon>Bacteria</taxon>
        <taxon>Bacillati</taxon>
        <taxon>Actinomycetota</taxon>
        <taxon>Actinomycetes</taxon>
        <taxon>Geodermatophilales</taxon>
        <taxon>Geodermatophilaceae</taxon>
        <taxon>Blastococcus</taxon>
    </lineage>
</organism>
<dbReference type="EMBL" id="JAAGWG010000019">
    <property type="protein sequence ID" value="NEK86780.1"/>
    <property type="molecule type" value="Genomic_DNA"/>
</dbReference>
<evidence type="ECO:0000256" key="3">
    <source>
        <dbReference type="ARBA" id="ARBA00023163"/>
    </source>
</evidence>
<dbReference type="InterPro" id="IPR018334">
    <property type="entry name" value="ArsR_HTH"/>
</dbReference>
<gene>
    <name evidence="5" type="ORF">GCU60_13600</name>
</gene>
<evidence type="ECO:0000259" key="4">
    <source>
        <dbReference type="SMART" id="SM00347"/>
    </source>
</evidence>
<evidence type="ECO:0000313" key="5">
    <source>
        <dbReference type="EMBL" id="NEK86780.1"/>
    </source>
</evidence>
<sequence>MARSTRWLDEDQEASWRSYRQMASRLEAHLARSLARDGGLSVPDFDVLTALTDAPERRLCLKDVAAGLLWSPSRLSHHLDRMQARDLVRRVPCPEGRGSDVETTERGVAAVTAAAPAHDAAVRDAFVDVISRKDLATLGRIAEAVLENLADAPDA</sequence>
<evidence type="ECO:0000313" key="6">
    <source>
        <dbReference type="Proteomes" id="UP000479241"/>
    </source>
</evidence>
<dbReference type="InterPro" id="IPR000835">
    <property type="entry name" value="HTH_MarR-typ"/>
</dbReference>
<dbReference type="Gene3D" id="1.10.10.10">
    <property type="entry name" value="Winged helix-like DNA-binding domain superfamily/Winged helix DNA-binding domain"/>
    <property type="match status" value="1"/>
</dbReference>
<dbReference type="PANTHER" id="PTHR33164:SF99">
    <property type="entry name" value="MARR FAMILY REGULATORY PROTEIN"/>
    <property type="match status" value="1"/>
</dbReference>
<keyword evidence="3" id="KW-0804">Transcription</keyword>
<evidence type="ECO:0000256" key="1">
    <source>
        <dbReference type="ARBA" id="ARBA00023015"/>
    </source>
</evidence>
<dbReference type="InterPro" id="IPR036390">
    <property type="entry name" value="WH_DNA-bd_sf"/>
</dbReference>
<protein>
    <submittedName>
        <fullName evidence="5">Winged helix-turn-helix transcriptional regulator</fullName>
    </submittedName>
</protein>
<dbReference type="PROSITE" id="PS00846">
    <property type="entry name" value="HTH_ARSR_1"/>
    <property type="match status" value="1"/>
</dbReference>
<dbReference type="GO" id="GO:0003700">
    <property type="term" value="F:DNA-binding transcription factor activity"/>
    <property type="evidence" value="ECO:0007669"/>
    <property type="project" value="InterPro"/>
</dbReference>
<accession>A0A6L9W5P5</accession>
<dbReference type="SUPFAM" id="SSF46785">
    <property type="entry name" value="Winged helix' DNA-binding domain"/>
    <property type="match status" value="1"/>
</dbReference>
<reference evidence="5 6" key="1">
    <citation type="submission" date="2019-12" db="EMBL/GenBank/DDBJ databases">
        <title>the WGS of Blastococcus saxobsidens 67B17.</title>
        <authorList>
            <person name="Jiang Z."/>
        </authorList>
    </citation>
    <scope>NUCLEOTIDE SEQUENCE [LARGE SCALE GENOMIC DNA]</scope>
    <source>
        <strain evidence="5 6">67B17</strain>
    </source>
</reference>
<keyword evidence="1" id="KW-0805">Transcription regulation</keyword>
<dbReference type="InterPro" id="IPR036388">
    <property type="entry name" value="WH-like_DNA-bd_sf"/>
</dbReference>
<name>A0A6L9W5P5_9ACTN</name>
<feature type="domain" description="HTH marR-type" evidence="4">
    <location>
        <begin position="33"/>
        <end position="135"/>
    </location>
</feature>
<dbReference type="GO" id="GO:0003677">
    <property type="term" value="F:DNA binding"/>
    <property type="evidence" value="ECO:0007669"/>
    <property type="project" value="UniProtKB-KW"/>
</dbReference>
<dbReference type="GO" id="GO:0006950">
    <property type="term" value="P:response to stress"/>
    <property type="evidence" value="ECO:0007669"/>
    <property type="project" value="TreeGrafter"/>
</dbReference>
<dbReference type="Proteomes" id="UP000479241">
    <property type="component" value="Unassembled WGS sequence"/>
</dbReference>
<evidence type="ECO:0000256" key="2">
    <source>
        <dbReference type="ARBA" id="ARBA00023125"/>
    </source>
</evidence>
<dbReference type="PANTHER" id="PTHR33164">
    <property type="entry name" value="TRANSCRIPTIONAL REGULATOR, MARR FAMILY"/>
    <property type="match status" value="1"/>
</dbReference>
<dbReference type="AlphaFoldDB" id="A0A6L9W5P5"/>
<dbReference type="Pfam" id="PF12802">
    <property type="entry name" value="MarR_2"/>
    <property type="match status" value="1"/>
</dbReference>
<keyword evidence="2" id="KW-0238">DNA-binding</keyword>
<dbReference type="InterPro" id="IPR039422">
    <property type="entry name" value="MarR/SlyA-like"/>
</dbReference>
<dbReference type="RefSeq" id="WP_163206083.1">
    <property type="nucleotide sequence ID" value="NZ_JAAGWG010000019.1"/>
</dbReference>
<comment type="caution">
    <text evidence="5">The sequence shown here is derived from an EMBL/GenBank/DDBJ whole genome shotgun (WGS) entry which is preliminary data.</text>
</comment>
<dbReference type="SMART" id="SM00347">
    <property type="entry name" value="HTH_MARR"/>
    <property type="match status" value="1"/>
</dbReference>